<dbReference type="RefSeq" id="WP_102534515.1">
    <property type="nucleotide sequence ID" value="NZ_CAWNTE010000096.1"/>
</dbReference>
<name>A0AB35N3C9_VIBSP</name>
<dbReference type="EMBL" id="JAUYVL010000014">
    <property type="protein sequence ID" value="MDP2502842.1"/>
    <property type="molecule type" value="Genomic_DNA"/>
</dbReference>
<organism evidence="1 2">
    <name type="scientific">Vibrio splendidus</name>
    <dbReference type="NCBI Taxonomy" id="29497"/>
    <lineage>
        <taxon>Bacteria</taxon>
        <taxon>Pseudomonadati</taxon>
        <taxon>Pseudomonadota</taxon>
        <taxon>Gammaproteobacteria</taxon>
        <taxon>Vibrionales</taxon>
        <taxon>Vibrionaceae</taxon>
        <taxon>Vibrio</taxon>
    </lineage>
</organism>
<dbReference type="InterPro" id="IPR032710">
    <property type="entry name" value="NTF2-like_dom_sf"/>
</dbReference>
<protein>
    <submittedName>
        <fullName evidence="1">Uncharacterized protein</fullName>
    </submittedName>
</protein>
<dbReference type="Proteomes" id="UP001177935">
    <property type="component" value="Unassembled WGS sequence"/>
</dbReference>
<dbReference type="SUPFAM" id="SSF54427">
    <property type="entry name" value="NTF2-like"/>
    <property type="match status" value="1"/>
</dbReference>
<accession>A0AB35N3C9</accession>
<comment type="caution">
    <text evidence="1">The sequence shown here is derived from an EMBL/GenBank/DDBJ whole genome shotgun (WGS) entry which is preliminary data.</text>
</comment>
<dbReference type="Gene3D" id="3.10.450.50">
    <property type="match status" value="1"/>
</dbReference>
<dbReference type="Gene3D" id="3.90.550.10">
    <property type="entry name" value="Spore Coat Polysaccharide Biosynthesis Protein SpsA, Chain A"/>
    <property type="match status" value="1"/>
</dbReference>
<dbReference type="InterPro" id="IPR029044">
    <property type="entry name" value="Nucleotide-diphossugar_trans"/>
</dbReference>
<dbReference type="AlphaFoldDB" id="A0AB35N3C9"/>
<evidence type="ECO:0000313" key="1">
    <source>
        <dbReference type="EMBL" id="MDP2502842.1"/>
    </source>
</evidence>
<gene>
    <name evidence="1" type="ORF">Q8W42_19160</name>
</gene>
<proteinExistence type="predicted"/>
<dbReference type="SUPFAM" id="SSF53448">
    <property type="entry name" value="Nucleotide-diphospho-sugar transferases"/>
    <property type="match status" value="1"/>
</dbReference>
<reference evidence="1" key="1">
    <citation type="submission" date="2023-07" db="EMBL/GenBank/DDBJ databases">
        <title>Genome content predicts the carbon catabolic preferences of heterotrophic bacteria.</title>
        <authorList>
            <person name="Gralka M."/>
        </authorList>
    </citation>
    <scope>NUCLEOTIDE SEQUENCE</scope>
    <source>
        <strain evidence="1">6E02</strain>
    </source>
</reference>
<evidence type="ECO:0000313" key="2">
    <source>
        <dbReference type="Proteomes" id="UP001177935"/>
    </source>
</evidence>
<sequence length="361" mass="40911">MLNILVPLSGGESFKVSEEHKYPKILTDIDGQLLLERAAKPFLSLEREYKITIALPQPEAEKYQLQNVMRLLGKNVETCSINGSTQGAVCSALLATEELKFDAPLIVTSFEQVLDMDINEHIDTFINEGVDAGVLTFEAMHPKWSYVKTDSENFVTQAAEKMPISNKAIAGLYYFKSVNLFIESAKSMIRKDVNTNGCFYISPTLNEVILNEGKVKSIDIDKANYFHLSDDYDLNNYEKKVVSDSSQTKIALLRQTQAYAETFNLKNIDTLADFFDNNSVLIDPKGEFVGKNVIYDYVKGIFNEAKSLDFISKNIYVTGEYSSIIEFELRIDDLRLVGTDVIEWSSEFKIKELRAYLHEVK</sequence>